<sequence>MVLEEPHCAAFSPSYCHSEFIQILILNPDVLL</sequence>
<reference evidence="1" key="2">
    <citation type="submission" date="2018-08" db="UniProtKB">
        <authorList>
            <consortium name="EnsemblPlants"/>
        </authorList>
    </citation>
    <scope>IDENTIFICATION</scope>
    <source>
        <strain evidence="1">Yugu1</strain>
    </source>
</reference>
<keyword evidence="2" id="KW-1185">Reference proteome</keyword>
<evidence type="ECO:0000313" key="2">
    <source>
        <dbReference type="Proteomes" id="UP000004995"/>
    </source>
</evidence>
<dbReference type="Gramene" id="KQL03786">
    <property type="protein sequence ID" value="KQL03786"/>
    <property type="gene ID" value="SETIT_003920mg"/>
</dbReference>
<dbReference type="InParanoid" id="K3XPU1"/>
<protein>
    <submittedName>
        <fullName evidence="1">Uncharacterized protein</fullName>
    </submittedName>
</protein>
<evidence type="ECO:0000313" key="1">
    <source>
        <dbReference type="EnsemblPlants" id="KQL03786"/>
    </source>
</evidence>
<dbReference type="Proteomes" id="UP000004995">
    <property type="component" value="Unassembled WGS sequence"/>
</dbReference>
<dbReference type="AlphaFoldDB" id="K3XPU1"/>
<accession>K3XPU1</accession>
<dbReference type="EMBL" id="AGNK02002798">
    <property type="status" value="NOT_ANNOTATED_CDS"/>
    <property type="molecule type" value="Genomic_DNA"/>
</dbReference>
<organism evidence="1 2">
    <name type="scientific">Setaria italica</name>
    <name type="common">Foxtail millet</name>
    <name type="synonym">Panicum italicum</name>
    <dbReference type="NCBI Taxonomy" id="4555"/>
    <lineage>
        <taxon>Eukaryota</taxon>
        <taxon>Viridiplantae</taxon>
        <taxon>Streptophyta</taxon>
        <taxon>Embryophyta</taxon>
        <taxon>Tracheophyta</taxon>
        <taxon>Spermatophyta</taxon>
        <taxon>Magnoliopsida</taxon>
        <taxon>Liliopsida</taxon>
        <taxon>Poales</taxon>
        <taxon>Poaceae</taxon>
        <taxon>PACMAD clade</taxon>
        <taxon>Panicoideae</taxon>
        <taxon>Panicodae</taxon>
        <taxon>Paniceae</taxon>
        <taxon>Cenchrinae</taxon>
        <taxon>Setaria</taxon>
    </lineage>
</organism>
<dbReference type="EnsemblPlants" id="KQL03786">
    <property type="protein sequence ID" value="KQL03786"/>
    <property type="gene ID" value="SETIT_003920mg"/>
</dbReference>
<proteinExistence type="predicted"/>
<name>K3XPU1_SETIT</name>
<reference evidence="2" key="1">
    <citation type="journal article" date="2012" name="Nat. Biotechnol.">
        <title>Reference genome sequence of the model plant Setaria.</title>
        <authorList>
            <person name="Bennetzen J.L."/>
            <person name="Schmutz J."/>
            <person name="Wang H."/>
            <person name="Percifield R."/>
            <person name="Hawkins J."/>
            <person name="Pontaroli A.C."/>
            <person name="Estep M."/>
            <person name="Feng L."/>
            <person name="Vaughn J.N."/>
            <person name="Grimwood J."/>
            <person name="Jenkins J."/>
            <person name="Barry K."/>
            <person name="Lindquist E."/>
            <person name="Hellsten U."/>
            <person name="Deshpande S."/>
            <person name="Wang X."/>
            <person name="Wu X."/>
            <person name="Mitros T."/>
            <person name="Triplett J."/>
            <person name="Yang X."/>
            <person name="Ye C.Y."/>
            <person name="Mauro-Herrera M."/>
            <person name="Wang L."/>
            <person name="Li P."/>
            <person name="Sharma M."/>
            <person name="Sharma R."/>
            <person name="Ronald P.C."/>
            <person name="Panaud O."/>
            <person name="Kellogg E.A."/>
            <person name="Brutnell T.P."/>
            <person name="Doust A.N."/>
            <person name="Tuskan G.A."/>
            <person name="Rokhsar D."/>
            <person name="Devos K.M."/>
        </authorList>
    </citation>
    <scope>NUCLEOTIDE SEQUENCE [LARGE SCALE GENOMIC DNA]</scope>
    <source>
        <strain evidence="2">cv. Yugu1</strain>
    </source>
</reference>
<dbReference type="HOGENOM" id="CLU_3393081_0_0_1"/>